<protein>
    <submittedName>
        <fullName evidence="3">Uncharacterized protein</fullName>
    </submittedName>
</protein>
<proteinExistence type="predicted"/>
<reference evidence="3" key="1">
    <citation type="submission" date="2022-03" db="EMBL/GenBank/DDBJ databases">
        <title>Genomic analyses of argali, domestic sheep and their hybrids provide insights into chromosomal evolution, heterosis and genetic basis of agronomic traits.</title>
        <authorList>
            <person name="Li M."/>
        </authorList>
    </citation>
    <scope>NUCLEOTIDE SEQUENCE</scope>
    <source>
        <strain evidence="3">CAU-MHL-2022a</strain>
        <tissue evidence="3">Skin</tissue>
    </source>
</reference>
<dbReference type="GO" id="GO:0005737">
    <property type="term" value="C:cytoplasm"/>
    <property type="evidence" value="ECO:0007669"/>
    <property type="project" value="TreeGrafter"/>
</dbReference>
<dbReference type="SUPFAM" id="SSF52047">
    <property type="entry name" value="RNI-like"/>
    <property type="match status" value="1"/>
</dbReference>
<accession>A0AAD4U0C6</accession>
<name>A0AAD4U0C6_OVIAM</name>
<dbReference type="AlphaFoldDB" id="A0AAD4U0C6"/>
<dbReference type="PANTHER" id="PTHR14224:SF19">
    <property type="entry name" value="PRAME FAMILY MEMBER 11-RELATED"/>
    <property type="match status" value="1"/>
</dbReference>
<dbReference type="Proteomes" id="UP001214576">
    <property type="component" value="Unassembled WGS sequence"/>
</dbReference>
<organism evidence="3 4">
    <name type="scientific">Ovis ammon polii</name>
    <dbReference type="NCBI Taxonomy" id="230172"/>
    <lineage>
        <taxon>Eukaryota</taxon>
        <taxon>Metazoa</taxon>
        <taxon>Chordata</taxon>
        <taxon>Craniata</taxon>
        <taxon>Vertebrata</taxon>
        <taxon>Euteleostomi</taxon>
        <taxon>Mammalia</taxon>
        <taxon>Eutheria</taxon>
        <taxon>Laurasiatheria</taxon>
        <taxon>Artiodactyla</taxon>
        <taxon>Ruminantia</taxon>
        <taxon>Pecora</taxon>
        <taxon>Bovidae</taxon>
        <taxon>Caprinae</taxon>
        <taxon>Ovis</taxon>
    </lineage>
</organism>
<dbReference type="InterPro" id="IPR050694">
    <property type="entry name" value="LRRC14/PRAME"/>
</dbReference>
<keyword evidence="1" id="KW-0433">Leucine-rich repeat</keyword>
<evidence type="ECO:0000313" key="4">
    <source>
        <dbReference type="Proteomes" id="UP001214576"/>
    </source>
</evidence>
<keyword evidence="4" id="KW-1185">Reference proteome</keyword>
<evidence type="ECO:0000256" key="2">
    <source>
        <dbReference type="ARBA" id="ARBA00022737"/>
    </source>
</evidence>
<evidence type="ECO:0000256" key="1">
    <source>
        <dbReference type="ARBA" id="ARBA00022614"/>
    </source>
</evidence>
<keyword evidence="2" id="KW-0677">Repeat</keyword>
<dbReference type="PANTHER" id="PTHR14224">
    <property type="entry name" value="SIMILAR TO PREFERENTIALLY EXPRESSED ANTIGEN IN MELANOMA-LIKE 3"/>
    <property type="match status" value="1"/>
</dbReference>
<evidence type="ECO:0000313" key="3">
    <source>
        <dbReference type="EMBL" id="KAI4536766.1"/>
    </source>
</evidence>
<sequence length="748" mass="85741">MSIQNPLRLLNLAGKSLLTNEALAISTLEYLPIELFPPLFMEAFWGRHRKILTALVQAWPFVRLPLGGLMQTPHLGTLQAVLDGLDVLLTQKDRPRKFKLHVLDLRNTGQDFWRMWSGSSVHVSSSSSMAPMAEDGSRIEKHLAVFEVFTELHLKERTMNEFLTYLLNWVEQRDPFIHLCCKKLKIVSFPMDNIMNVLSMVQLDCIQELHVNCTWHLSTLAMIAPLLGQMSNVQKLFVSYIHLPDPEEWNEQHIVKITSQFLRLHHLQDLHLESPFYLEGCLDQMLRLLDLAAMSLLRKEDLAMSALEFLPIELFPPLFMEAFYGSHSKTLKTMVHAWPFVRLPLGGLMELPHLITLQAVLDGLDVLLTQKERPRRCKLRVLDLRNTGQNFWSMWSGYTDHMSSSLLVASVPQNRSRTEQPLAPLEVFIEMSLKEWAMDEFLTYLMRWAEERKDSIHLCCKKLKIFGMPVENTMKVLSMVQLDCIQDVEVNQNWHLSSLATFAPLLGQMSNVQRLILSASEEQEQHVVVQFTSQFLKLHHLRDLYLESPFFLSGRLDQMLRCLMSPLDNLAITHCLLTESDLTHLSQCPSISQLKGLDLSGITVADFSPELLQVLLEQVADTLQVLDLNQCEIMDSQIEAILPALSHCSQLRSFSMCGNLLSMAAMEKLLRHTSGLPSLSQEFYPAPLESNSSQAVLSKERLAQLRAELLEILRNLGHPRTIWLNFVFFASHDYDKYSHLEIIEYVPA</sequence>
<gene>
    <name evidence="3" type="ORF">MG293_012969</name>
</gene>
<dbReference type="Gene3D" id="3.80.10.10">
    <property type="entry name" value="Ribonuclease Inhibitor"/>
    <property type="match status" value="1"/>
</dbReference>
<dbReference type="FunFam" id="3.80.10.10:FF:000435">
    <property type="entry name" value="Uncharacterized protein"/>
    <property type="match status" value="1"/>
</dbReference>
<comment type="caution">
    <text evidence="3">The sequence shown here is derived from an EMBL/GenBank/DDBJ whole genome shotgun (WGS) entry which is preliminary data.</text>
</comment>
<dbReference type="InterPro" id="IPR032675">
    <property type="entry name" value="LRR_dom_sf"/>
</dbReference>
<dbReference type="EMBL" id="JAKZEL010000015">
    <property type="protein sequence ID" value="KAI4536766.1"/>
    <property type="molecule type" value="Genomic_DNA"/>
</dbReference>